<organism evidence="2">
    <name type="scientific">Arthroderma gypseum (strain ATCC MYA-4604 / CBS 118893)</name>
    <name type="common">Microsporum gypseum</name>
    <dbReference type="NCBI Taxonomy" id="535722"/>
    <lineage>
        <taxon>Eukaryota</taxon>
        <taxon>Fungi</taxon>
        <taxon>Dikarya</taxon>
        <taxon>Ascomycota</taxon>
        <taxon>Pezizomycotina</taxon>
        <taxon>Eurotiomycetes</taxon>
        <taxon>Eurotiomycetidae</taxon>
        <taxon>Onygenales</taxon>
        <taxon>Arthrodermataceae</taxon>
        <taxon>Nannizzia</taxon>
    </lineage>
</organism>
<proteinExistence type="predicted"/>
<dbReference type="GeneID" id="10030625"/>
<protein>
    <submittedName>
        <fullName evidence="1">Uncharacterized protein</fullName>
    </submittedName>
</protein>
<accession>E4UPA9</accession>
<dbReference type="eggNOG" id="ENOG502T1GH">
    <property type="taxonomic scope" value="Eukaryota"/>
</dbReference>
<dbReference type="InParanoid" id="E4UPA9"/>
<evidence type="ECO:0000313" key="1">
    <source>
        <dbReference type="EMBL" id="EFQ99835.1"/>
    </source>
</evidence>
<dbReference type="EMBL" id="DS989823">
    <property type="protein sequence ID" value="EFQ99835.1"/>
    <property type="molecule type" value="Genomic_DNA"/>
</dbReference>
<gene>
    <name evidence="1" type="ORF">MGYG_02847</name>
</gene>
<dbReference type="OrthoDB" id="4173282at2759"/>
<dbReference type="RefSeq" id="XP_003175318.1">
    <property type="nucleotide sequence ID" value="XM_003175270.1"/>
</dbReference>
<dbReference type="STRING" id="535722.E4UPA9"/>
<dbReference type="AlphaFoldDB" id="E4UPA9"/>
<dbReference type="HOGENOM" id="CLU_1776996_0_0_1"/>
<evidence type="ECO:0000313" key="2">
    <source>
        <dbReference type="Proteomes" id="UP000002669"/>
    </source>
</evidence>
<sequence length="146" mass="17135">MTPRPEFNPLPVCPNPIKWDVEGRIAELQAMIDSSETKEDQKINLQAAINLYHEKKLPAPLLYIQKGKVIPLQDFDPAYPFWVEVMLPSYRYLIPSIQSAYQLFSTCLIRDMYLPKSPFFNTYILLIFKEYIKFKVNFSMRPSELP</sequence>
<keyword evidence="2" id="KW-1185">Reference proteome</keyword>
<dbReference type="VEuPathDB" id="FungiDB:MGYG_02847"/>
<name>E4UPA9_ARTGP</name>
<reference evidence="2" key="1">
    <citation type="journal article" date="2012" name="MBio">
        <title>Comparative genome analysis of Trichophyton rubrum and related dermatophytes reveals candidate genes involved in infection.</title>
        <authorList>
            <person name="Martinez D.A."/>
            <person name="Oliver B.G."/>
            <person name="Graeser Y."/>
            <person name="Goldberg J.M."/>
            <person name="Li W."/>
            <person name="Martinez-Rossi N.M."/>
            <person name="Monod M."/>
            <person name="Shelest E."/>
            <person name="Barton R.C."/>
            <person name="Birch E."/>
            <person name="Brakhage A.A."/>
            <person name="Chen Z."/>
            <person name="Gurr S.J."/>
            <person name="Heiman D."/>
            <person name="Heitman J."/>
            <person name="Kosti I."/>
            <person name="Rossi A."/>
            <person name="Saif S."/>
            <person name="Samalova M."/>
            <person name="Saunders C.W."/>
            <person name="Shea T."/>
            <person name="Summerbell R.C."/>
            <person name="Xu J."/>
            <person name="Young S."/>
            <person name="Zeng Q."/>
            <person name="Birren B.W."/>
            <person name="Cuomo C.A."/>
            <person name="White T.C."/>
        </authorList>
    </citation>
    <scope>NUCLEOTIDE SEQUENCE [LARGE SCALE GENOMIC DNA]</scope>
    <source>
        <strain evidence="2">ATCC MYA-4604 / CBS 118893</strain>
    </source>
</reference>
<dbReference type="Proteomes" id="UP000002669">
    <property type="component" value="Unassembled WGS sequence"/>
</dbReference>